<dbReference type="GO" id="GO:0005506">
    <property type="term" value="F:iron ion binding"/>
    <property type="evidence" value="ECO:0007669"/>
    <property type="project" value="InterPro"/>
</dbReference>
<dbReference type="PANTHER" id="PTHR40942:SF2">
    <property type="entry name" value="CYTOCHROME-RELATED"/>
    <property type="match status" value="1"/>
</dbReference>
<evidence type="ECO:0000256" key="3">
    <source>
        <dbReference type="ARBA" id="ARBA00022723"/>
    </source>
</evidence>
<proteinExistence type="predicted"/>
<dbReference type="GO" id="GO:0020037">
    <property type="term" value="F:heme binding"/>
    <property type="evidence" value="ECO:0007669"/>
    <property type="project" value="InterPro"/>
</dbReference>
<name>A0A1T2L1C9_9GAMM</name>
<dbReference type="SUPFAM" id="SSF46626">
    <property type="entry name" value="Cytochrome c"/>
    <property type="match status" value="2"/>
</dbReference>
<feature type="domain" description="Cytochrome c" evidence="8">
    <location>
        <begin position="78"/>
        <end position="158"/>
    </location>
</feature>
<keyword evidence="2 6" id="KW-0349">Heme</keyword>
<keyword evidence="1" id="KW-0813">Transport</keyword>
<keyword evidence="7" id="KW-1133">Transmembrane helix</keyword>
<evidence type="ECO:0000256" key="5">
    <source>
        <dbReference type="ARBA" id="ARBA00023004"/>
    </source>
</evidence>
<keyword evidence="7" id="KW-0472">Membrane</keyword>
<reference evidence="9 10" key="1">
    <citation type="submission" date="2016-11" db="EMBL/GenBank/DDBJ databases">
        <title>Mixed transmission modes and dynamic genome evolution in an obligate animal-bacterial symbiosis.</title>
        <authorList>
            <person name="Russell S.L."/>
            <person name="Corbett-Detig R.B."/>
            <person name="Cavanaugh C.M."/>
        </authorList>
    </citation>
    <scope>NUCLEOTIDE SEQUENCE [LARGE SCALE GENOMIC DNA]</scope>
    <source>
        <strain evidence="9">Sp-SM6</strain>
    </source>
</reference>
<evidence type="ECO:0000256" key="6">
    <source>
        <dbReference type="PROSITE-ProRule" id="PRU00433"/>
    </source>
</evidence>
<organism evidence="9 10">
    <name type="scientific">Solemya elarraichensis gill symbiont</name>
    <dbReference type="NCBI Taxonomy" id="1918949"/>
    <lineage>
        <taxon>Bacteria</taxon>
        <taxon>Pseudomonadati</taxon>
        <taxon>Pseudomonadota</taxon>
        <taxon>Gammaproteobacteria</taxon>
        <taxon>sulfur-oxidizing symbionts</taxon>
    </lineage>
</organism>
<evidence type="ECO:0000256" key="4">
    <source>
        <dbReference type="ARBA" id="ARBA00022982"/>
    </source>
</evidence>
<feature type="transmembrane region" description="Helical" evidence="7">
    <location>
        <begin position="12"/>
        <end position="32"/>
    </location>
</feature>
<dbReference type="RefSeq" id="WP_078477210.1">
    <property type="nucleotide sequence ID" value="NZ_MPRK01000153.1"/>
</dbReference>
<keyword evidence="3 6" id="KW-0479">Metal-binding</keyword>
<evidence type="ECO:0000259" key="8">
    <source>
        <dbReference type="PROSITE" id="PS51007"/>
    </source>
</evidence>
<keyword evidence="7" id="KW-0812">Transmembrane</keyword>
<accession>A0A1T2L1C9</accession>
<dbReference type="Gene3D" id="1.10.760.10">
    <property type="entry name" value="Cytochrome c-like domain"/>
    <property type="match status" value="2"/>
</dbReference>
<evidence type="ECO:0000256" key="7">
    <source>
        <dbReference type="SAM" id="Phobius"/>
    </source>
</evidence>
<dbReference type="EMBL" id="MPRK01000153">
    <property type="protein sequence ID" value="OOZ38881.1"/>
    <property type="molecule type" value="Genomic_DNA"/>
</dbReference>
<keyword evidence="5 6" id="KW-0408">Iron</keyword>
<dbReference type="Proteomes" id="UP000190198">
    <property type="component" value="Unassembled WGS sequence"/>
</dbReference>
<evidence type="ECO:0000256" key="2">
    <source>
        <dbReference type="ARBA" id="ARBA00022617"/>
    </source>
</evidence>
<keyword evidence="10" id="KW-1185">Reference proteome</keyword>
<dbReference type="AlphaFoldDB" id="A0A1T2L1C9"/>
<feature type="non-terminal residue" evidence="9">
    <location>
        <position position="220"/>
    </location>
</feature>
<feature type="domain" description="Cytochrome c" evidence="8">
    <location>
        <begin position="182"/>
        <end position="220"/>
    </location>
</feature>
<dbReference type="InterPro" id="IPR036909">
    <property type="entry name" value="Cyt_c-like_dom_sf"/>
</dbReference>
<dbReference type="PROSITE" id="PS51007">
    <property type="entry name" value="CYTC"/>
    <property type="match status" value="2"/>
</dbReference>
<protein>
    <recommendedName>
        <fullName evidence="8">Cytochrome c domain-containing protein</fullName>
    </recommendedName>
</protein>
<evidence type="ECO:0000313" key="10">
    <source>
        <dbReference type="Proteomes" id="UP000190198"/>
    </source>
</evidence>
<keyword evidence="4" id="KW-0249">Electron transport</keyword>
<sequence>MSAEIDDQGFVRTFGVVLGVLVILAVFFAIMANMVGGGSDEDAAGAEIAKKAVADRLAPIASVAVAGKGADDAAAAPAAPKSGADVVAMACAACHTSGVANAPKIGDNAAWQPRFDLGMDAMMNTALNGRGAMPPRGGNPALSDDEVKAAVVQMLKDSGIDPDAPAAAPAPVAEAPAAAAGPDLVKGEAVYKSSCFACHGMGIAGAPKLGDANAWSARIP</sequence>
<dbReference type="PRINTS" id="PR00607">
    <property type="entry name" value="CYTCHROMECIE"/>
</dbReference>
<gene>
    <name evidence="9" type="ORF">BOW52_07930</name>
</gene>
<evidence type="ECO:0000256" key="1">
    <source>
        <dbReference type="ARBA" id="ARBA00022448"/>
    </source>
</evidence>
<dbReference type="InterPro" id="IPR009056">
    <property type="entry name" value="Cyt_c-like_dom"/>
</dbReference>
<dbReference type="InterPro" id="IPR002323">
    <property type="entry name" value="Cyt_CIE"/>
</dbReference>
<dbReference type="Pfam" id="PF13442">
    <property type="entry name" value="Cytochrome_CBB3"/>
    <property type="match status" value="2"/>
</dbReference>
<dbReference type="GO" id="GO:0009055">
    <property type="term" value="F:electron transfer activity"/>
    <property type="evidence" value="ECO:0007669"/>
    <property type="project" value="InterPro"/>
</dbReference>
<comment type="caution">
    <text evidence="9">The sequence shown here is derived from an EMBL/GenBank/DDBJ whole genome shotgun (WGS) entry which is preliminary data.</text>
</comment>
<dbReference type="OrthoDB" id="9814708at2"/>
<evidence type="ECO:0000313" key="9">
    <source>
        <dbReference type="EMBL" id="OOZ38881.1"/>
    </source>
</evidence>
<dbReference type="PANTHER" id="PTHR40942">
    <property type="match status" value="1"/>
</dbReference>